<evidence type="ECO:0000313" key="6">
    <source>
        <dbReference type="EMBL" id="EES52051.1"/>
    </source>
</evidence>
<dbReference type="Pfam" id="PF00578">
    <property type="entry name" value="AhpC-TSA"/>
    <property type="match status" value="1"/>
</dbReference>
<dbReference type="PANTHER" id="PTHR42852">
    <property type="entry name" value="THIOL:DISULFIDE INTERCHANGE PROTEIN DSBE"/>
    <property type="match status" value="1"/>
</dbReference>
<dbReference type="Proteomes" id="UP000009374">
    <property type="component" value="Unassembled WGS sequence"/>
</dbReference>
<dbReference type="InterPro" id="IPR013766">
    <property type="entry name" value="Thioredoxin_domain"/>
</dbReference>
<gene>
    <name evidence="6" type="ORF">UBAL3_94530017</name>
</gene>
<reference evidence="6 7" key="1">
    <citation type="journal article" date="2009" name="Appl. Environ. Microbiol.">
        <title>Community genomic and proteomic analyses of chemoautotrophic iron-oxidizing "Leptospirillum rubarum" (Group II) and "Leptospirillum ferrodiazotrophum" (Group III) bacteria in acid mine drainage biofilms.</title>
        <authorList>
            <person name="Goltsman D.S."/>
            <person name="Denef V.J."/>
            <person name="Singer S.W."/>
            <person name="VerBerkmoes N.C."/>
            <person name="Lefsrud M."/>
            <person name="Mueller R.S."/>
            <person name="Dick G.J."/>
            <person name="Sun C.L."/>
            <person name="Wheeler K.E."/>
            <person name="Zemla A."/>
            <person name="Baker B.J."/>
            <person name="Hauser L."/>
            <person name="Land M."/>
            <person name="Shah M.B."/>
            <person name="Thelen M.P."/>
            <person name="Hettich R.L."/>
            <person name="Banfield J.F."/>
        </authorList>
    </citation>
    <scope>NUCLEOTIDE SEQUENCE [LARGE SCALE GENOMIC DNA]</scope>
</reference>
<evidence type="ECO:0000256" key="1">
    <source>
        <dbReference type="ARBA" id="ARBA00004196"/>
    </source>
</evidence>
<dbReference type="InterPro" id="IPR036249">
    <property type="entry name" value="Thioredoxin-like_sf"/>
</dbReference>
<dbReference type="GO" id="GO:0016209">
    <property type="term" value="F:antioxidant activity"/>
    <property type="evidence" value="ECO:0007669"/>
    <property type="project" value="InterPro"/>
</dbReference>
<evidence type="ECO:0000256" key="3">
    <source>
        <dbReference type="ARBA" id="ARBA00023157"/>
    </source>
</evidence>
<dbReference type="EMBL" id="GG693880">
    <property type="protein sequence ID" value="EES52051.1"/>
    <property type="molecule type" value="Genomic_DNA"/>
</dbReference>
<feature type="domain" description="Thioredoxin" evidence="5">
    <location>
        <begin position="40"/>
        <end position="181"/>
    </location>
</feature>
<evidence type="ECO:0000256" key="4">
    <source>
        <dbReference type="ARBA" id="ARBA00023284"/>
    </source>
</evidence>
<accession>C6HZ40</accession>
<keyword evidence="3" id="KW-1015">Disulfide bond</keyword>
<keyword evidence="7" id="KW-1185">Reference proteome</keyword>
<dbReference type="GO" id="GO:0017004">
    <property type="term" value="P:cytochrome complex assembly"/>
    <property type="evidence" value="ECO:0007669"/>
    <property type="project" value="UniProtKB-KW"/>
</dbReference>
<dbReference type="CDD" id="cd02966">
    <property type="entry name" value="TlpA_like_family"/>
    <property type="match status" value="1"/>
</dbReference>
<dbReference type="GO" id="GO:0030313">
    <property type="term" value="C:cell envelope"/>
    <property type="evidence" value="ECO:0007669"/>
    <property type="project" value="UniProtKB-SubCell"/>
</dbReference>
<name>C6HZ40_9BACT</name>
<dbReference type="PROSITE" id="PS51352">
    <property type="entry name" value="THIOREDOXIN_2"/>
    <property type="match status" value="1"/>
</dbReference>
<dbReference type="PANTHER" id="PTHR42852:SF6">
    <property type="entry name" value="THIOL:DISULFIDE INTERCHANGE PROTEIN DSBE"/>
    <property type="match status" value="1"/>
</dbReference>
<dbReference type="SUPFAM" id="SSF52833">
    <property type="entry name" value="Thioredoxin-like"/>
    <property type="match status" value="1"/>
</dbReference>
<dbReference type="InterPro" id="IPR050553">
    <property type="entry name" value="Thioredoxin_ResA/DsbE_sf"/>
</dbReference>
<keyword evidence="2" id="KW-0201">Cytochrome c-type biogenesis</keyword>
<dbReference type="GO" id="GO:0016491">
    <property type="term" value="F:oxidoreductase activity"/>
    <property type="evidence" value="ECO:0007669"/>
    <property type="project" value="InterPro"/>
</dbReference>
<evidence type="ECO:0000259" key="5">
    <source>
        <dbReference type="PROSITE" id="PS51352"/>
    </source>
</evidence>
<dbReference type="Gene3D" id="3.40.30.10">
    <property type="entry name" value="Glutaredoxin"/>
    <property type="match status" value="1"/>
</dbReference>
<organism evidence="6 7">
    <name type="scientific">Leptospirillum ferrodiazotrophum</name>
    <dbReference type="NCBI Taxonomy" id="412449"/>
    <lineage>
        <taxon>Bacteria</taxon>
        <taxon>Pseudomonadati</taxon>
        <taxon>Nitrospirota</taxon>
        <taxon>Nitrospiria</taxon>
        <taxon>Nitrospirales</taxon>
        <taxon>Nitrospiraceae</taxon>
        <taxon>Leptospirillum</taxon>
    </lineage>
</organism>
<evidence type="ECO:0000313" key="7">
    <source>
        <dbReference type="Proteomes" id="UP000009374"/>
    </source>
</evidence>
<protein>
    <submittedName>
        <fullName evidence="6">Redoxin domain protein</fullName>
    </submittedName>
</protein>
<keyword evidence="4" id="KW-0676">Redox-active center</keyword>
<proteinExistence type="predicted"/>
<dbReference type="AlphaFoldDB" id="C6HZ40"/>
<sequence length="186" mass="20389">MLPPSFSAGSGSSVFFNIPWVGVISFREIGKSLVLPDSMASSRPTIPSVNLLDLSGNPVPVESLVGHPFLLVSLMATWCRPCLREIPSLVSLSRKMGGRLAVAGVVEGKANLSVLDKIRRRYGKRYLLRLDPTMRFASGLHVHALPESFLVDSRGKIVSRVEGQVDWTNPKVVRYLESFLEKKAGT</sequence>
<dbReference type="InterPro" id="IPR000866">
    <property type="entry name" value="AhpC/TSA"/>
</dbReference>
<comment type="subcellular location">
    <subcellularLocation>
        <location evidence="1">Cell envelope</location>
    </subcellularLocation>
</comment>
<evidence type="ECO:0000256" key="2">
    <source>
        <dbReference type="ARBA" id="ARBA00022748"/>
    </source>
</evidence>